<proteinExistence type="predicted"/>
<keyword evidence="1" id="KW-0472">Membrane</keyword>
<reference evidence="2" key="1">
    <citation type="submission" date="2022-12" db="EMBL/GenBank/DDBJ databases">
        <title>Clostridium sp. nov., isolated from industrial wastewater.</title>
        <authorList>
            <person name="Jiayan W."/>
        </authorList>
    </citation>
    <scope>NUCLEOTIDE SEQUENCE</scope>
    <source>
        <strain evidence="2">ZC22-4</strain>
    </source>
</reference>
<keyword evidence="1" id="KW-0812">Transmembrane</keyword>
<protein>
    <recommendedName>
        <fullName evidence="4">DUF3592 domain-containing protein</fullName>
    </recommendedName>
</protein>
<sequence>MEQNAQAILIFGVAAASCIVYSIYQCVSFMRNKDKISYTIATIIHTNTLAPETMKRNNSRWASVSFRVEGKEYVSSNRIQVPMNASIGDQIKIAYYKDNPIELFTPSLKKSGIFFVIGILCIVLMIYIKYNS</sequence>
<gene>
    <name evidence="2" type="ORF">OW729_11005</name>
</gene>
<dbReference type="Proteomes" id="UP001144612">
    <property type="component" value="Unassembled WGS sequence"/>
</dbReference>
<feature type="transmembrane region" description="Helical" evidence="1">
    <location>
        <begin position="6"/>
        <end position="27"/>
    </location>
</feature>
<accession>A0ABT4DBU5</accession>
<keyword evidence="1" id="KW-1133">Transmembrane helix</keyword>
<evidence type="ECO:0008006" key="4">
    <source>
        <dbReference type="Google" id="ProtNLM"/>
    </source>
</evidence>
<dbReference type="EMBL" id="JAPQFJ010000010">
    <property type="protein sequence ID" value="MCY6959133.1"/>
    <property type="molecule type" value="Genomic_DNA"/>
</dbReference>
<comment type="caution">
    <text evidence="2">The sequence shown here is derived from an EMBL/GenBank/DDBJ whole genome shotgun (WGS) entry which is preliminary data.</text>
</comment>
<name>A0ABT4DBU5_9CLOT</name>
<evidence type="ECO:0000313" key="3">
    <source>
        <dbReference type="Proteomes" id="UP001144612"/>
    </source>
</evidence>
<feature type="transmembrane region" description="Helical" evidence="1">
    <location>
        <begin position="112"/>
        <end position="130"/>
    </location>
</feature>
<dbReference type="RefSeq" id="WP_268061555.1">
    <property type="nucleotide sequence ID" value="NZ_JAPQFJ010000010.1"/>
</dbReference>
<evidence type="ECO:0000256" key="1">
    <source>
        <dbReference type="SAM" id="Phobius"/>
    </source>
</evidence>
<evidence type="ECO:0000313" key="2">
    <source>
        <dbReference type="EMBL" id="MCY6959133.1"/>
    </source>
</evidence>
<keyword evidence="3" id="KW-1185">Reference proteome</keyword>
<organism evidence="2 3">
    <name type="scientific">Clostridium brassicae</name>
    <dbReference type="NCBI Taxonomy" id="2999072"/>
    <lineage>
        <taxon>Bacteria</taxon>
        <taxon>Bacillati</taxon>
        <taxon>Bacillota</taxon>
        <taxon>Clostridia</taxon>
        <taxon>Eubacteriales</taxon>
        <taxon>Clostridiaceae</taxon>
        <taxon>Clostridium</taxon>
    </lineage>
</organism>